<dbReference type="GO" id="GO:0003723">
    <property type="term" value="F:RNA binding"/>
    <property type="evidence" value="ECO:0007669"/>
    <property type="project" value="UniProtKB-UniRule"/>
</dbReference>
<feature type="region of interest" description="Disordered" evidence="3">
    <location>
        <begin position="1"/>
        <end position="29"/>
    </location>
</feature>
<evidence type="ECO:0000256" key="3">
    <source>
        <dbReference type="SAM" id="MobiDB-lite"/>
    </source>
</evidence>
<feature type="compositionally biased region" description="Acidic residues" evidence="3">
    <location>
        <begin position="78"/>
        <end position="89"/>
    </location>
</feature>
<evidence type="ECO:0000313" key="5">
    <source>
        <dbReference type="EMBL" id="KAG2492539.1"/>
    </source>
</evidence>
<dbReference type="InterPro" id="IPR001890">
    <property type="entry name" value="RNA-binding_CRM"/>
</dbReference>
<dbReference type="PROSITE" id="PS51295">
    <property type="entry name" value="CRM"/>
    <property type="match status" value="1"/>
</dbReference>
<dbReference type="Proteomes" id="UP000612055">
    <property type="component" value="Unassembled WGS sequence"/>
</dbReference>
<dbReference type="Pfam" id="PF01985">
    <property type="entry name" value="CRS1_YhbY"/>
    <property type="match status" value="1"/>
</dbReference>
<sequence length="263" mass="27689">MATQIASRLSSTARGGHHNSAQPARSSPAVAPSLAVSLGLSCRAVISSTGRVASQQRHTRASFVVAAATSHPSAHGDDDQDVLEDDEDIGLSTSGSSEVDESELGELPSTRYQRGLTTKLRKDLRGYAETLAKEKKLIRLQVGQLGLTRAVLREAIEVLLKHGYVRVKLGEGCGLDRNSAASVLEKYLDCTCVHQIGFTITLYRQPGLPRPSNFPAVAPSASAAGAQAAAAAAAKAEAEERKAAAKKLGQQKPGSRPPEFTVL</sequence>
<comment type="caution">
    <text evidence="5">The sequence shown here is derived from an EMBL/GenBank/DDBJ whole genome shotgun (WGS) entry which is preliminary data.</text>
</comment>
<feature type="region of interest" description="Disordered" evidence="3">
    <location>
        <begin position="66"/>
        <end position="111"/>
    </location>
</feature>
<dbReference type="SMART" id="SM01103">
    <property type="entry name" value="CRS1_YhbY"/>
    <property type="match status" value="1"/>
</dbReference>
<protein>
    <recommendedName>
        <fullName evidence="4">CRM domain-containing protein</fullName>
    </recommendedName>
</protein>
<feature type="region of interest" description="Disordered" evidence="3">
    <location>
        <begin position="242"/>
        <end position="263"/>
    </location>
</feature>
<evidence type="ECO:0000256" key="1">
    <source>
        <dbReference type="ARBA" id="ARBA00022884"/>
    </source>
</evidence>
<evidence type="ECO:0000259" key="4">
    <source>
        <dbReference type="PROSITE" id="PS51295"/>
    </source>
</evidence>
<evidence type="ECO:0000313" key="6">
    <source>
        <dbReference type="Proteomes" id="UP000612055"/>
    </source>
</evidence>
<dbReference type="Gene3D" id="3.30.110.60">
    <property type="entry name" value="YhbY-like"/>
    <property type="match status" value="1"/>
</dbReference>
<feature type="compositionally biased region" description="Polar residues" evidence="3">
    <location>
        <begin position="1"/>
        <end position="13"/>
    </location>
</feature>
<dbReference type="PANTHER" id="PTHR47714:SF1">
    <property type="entry name" value="RNA-BINDING CRS1 _ YHBY (CRM) DOMAIN PROTEIN"/>
    <property type="match status" value="1"/>
</dbReference>
<feature type="domain" description="CRM" evidence="4">
    <location>
        <begin position="114"/>
        <end position="215"/>
    </location>
</feature>
<accession>A0A835XZE5</accession>
<dbReference type="SUPFAM" id="SSF75471">
    <property type="entry name" value="YhbY-like"/>
    <property type="match status" value="1"/>
</dbReference>
<keyword evidence="1 2" id="KW-0694">RNA-binding</keyword>
<gene>
    <name evidence="5" type="ORF">HYH03_009204</name>
</gene>
<dbReference type="InterPro" id="IPR035920">
    <property type="entry name" value="YhbY-like_sf"/>
</dbReference>
<dbReference type="EMBL" id="JAEHOE010000044">
    <property type="protein sequence ID" value="KAG2492539.1"/>
    <property type="molecule type" value="Genomic_DNA"/>
</dbReference>
<keyword evidence="6" id="KW-1185">Reference proteome</keyword>
<feature type="compositionally biased region" description="Low complexity" evidence="3">
    <location>
        <begin position="20"/>
        <end position="29"/>
    </location>
</feature>
<dbReference type="OrthoDB" id="539692at2759"/>
<name>A0A835XZE5_9CHLO</name>
<evidence type="ECO:0000256" key="2">
    <source>
        <dbReference type="PROSITE-ProRule" id="PRU00626"/>
    </source>
</evidence>
<proteinExistence type="predicted"/>
<reference evidence="5" key="1">
    <citation type="journal article" date="2020" name="bioRxiv">
        <title>Comparative genomics of Chlamydomonas.</title>
        <authorList>
            <person name="Craig R.J."/>
            <person name="Hasan A.R."/>
            <person name="Ness R.W."/>
            <person name="Keightley P.D."/>
        </authorList>
    </citation>
    <scope>NUCLEOTIDE SEQUENCE</scope>
    <source>
        <strain evidence="5">CCAP 11/70</strain>
    </source>
</reference>
<dbReference type="AlphaFoldDB" id="A0A835XZE5"/>
<dbReference type="PANTHER" id="PTHR47714">
    <property type="entry name" value="CRS1/YHBY DOMAIN CONTAINING PROTEIN, EXPRESSED"/>
    <property type="match status" value="1"/>
</dbReference>
<organism evidence="5 6">
    <name type="scientific">Edaphochlamys debaryana</name>
    <dbReference type="NCBI Taxonomy" id="47281"/>
    <lineage>
        <taxon>Eukaryota</taxon>
        <taxon>Viridiplantae</taxon>
        <taxon>Chlorophyta</taxon>
        <taxon>core chlorophytes</taxon>
        <taxon>Chlorophyceae</taxon>
        <taxon>CS clade</taxon>
        <taxon>Chlamydomonadales</taxon>
        <taxon>Chlamydomonadales incertae sedis</taxon>
        <taxon>Edaphochlamys</taxon>
    </lineage>
</organism>